<dbReference type="EMBL" id="JABVEC010000033">
    <property type="protein sequence ID" value="MBC6469929.1"/>
    <property type="molecule type" value="Genomic_DNA"/>
</dbReference>
<reference evidence="2 3" key="1">
    <citation type="submission" date="2020-06" db="EMBL/GenBank/DDBJ databases">
        <title>Actinomadura xiongansis sp. nov., isolated from soil of Baiyangdian.</title>
        <authorList>
            <person name="Zhang X."/>
        </authorList>
    </citation>
    <scope>NUCLEOTIDE SEQUENCE [LARGE SCALE GENOMIC DNA]</scope>
    <source>
        <strain evidence="2 3">HBUM206468</strain>
    </source>
</reference>
<organism evidence="2 3">
    <name type="scientific">Actinomadura alba</name>
    <dbReference type="NCBI Taxonomy" id="406431"/>
    <lineage>
        <taxon>Bacteria</taxon>
        <taxon>Bacillati</taxon>
        <taxon>Actinomycetota</taxon>
        <taxon>Actinomycetes</taxon>
        <taxon>Streptosporangiales</taxon>
        <taxon>Thermomonosporaceae</taxon>
        <taxon>Actinomadura</taxon>
    </lineage>
</organism>
<proteinExistence type="predicted"/>
<evidence type="ECO:0000313" key="2">
    <source>
        <dbReference type="EMBL" id="MBC6469929.1"/>
    </source>
</evidence>
<comment type="caution">
    <text evidence="2">The sequence shown here is derived from an EMBL/GenBank/DDBJ whole genome shotgun (WGS) entry which is preliminary data.</text>
</comment>
<evidence type="ECO:0000256" key="1">
    <source>
        <dbReference type="SAM" id="Phobius"/>
    </source>
</evidence>
<feature type="transmembrane region" description="Helical" evidence="1">
    <location>
        <begin position="109"/>
        <end position="130"/>
    </location>
</feature>
<feature type="transmembrane region" description="Helical" evidence="1">
    <location>
        <begin position="85"/>
        <end position="103"/>
    </location>
</feature>
<evidence type="ECO:0000313" key="3">
    <source>
        <dbReference type="Proteomes" id="UP000805614"/>
    </source>
</evidence>
<keyword evidence="3" id="KW-1185">Reference proteome</keyword>
<keyword evidence="1" id="KW-0472">Membrane</keyword>
<dbReference type="Pfam" id="PF11361">
    <property type="entry name" value="DUF3159"/>
    <property type="match status" value="1"/>
</dbReference>
<dbReference type="Proteomes" id="UP000805614">
    <property type="component" value="Unassembled WGS sequence"/>
</dbReference>
<keyword evidence="1" id="KW-1133">Transmembrane helix</keyword>
<feature type="transmembrane region" description="Helical" evidence="1">
    <location>
        <begin position="34"/>
        <end position="52"/>
    </location>
</feature>
<keyword evidence="1" id="KW-0812">Transmembrane</keyword>
<sequence>MTNGTVASPSRRLPVDDEPASIARAARQALDRSGGPIGIAVAAAPTVAFVVANALSGLTWAFIALAGAAPVVLGVRLARRESLRAALFGLAVAAVCALVAAVAGEARAFFLLPTVLPAAFMLLFLGSLLVRRPLTGLAGGPRDWRRHGPLRRVYTVTTLVAVAINLVNFVLRTVLYSADQLAVLAVLEVATAPVLLTLAAFTLVAARRAGSQPTAVP</sequence>
<feature type="transmembrane region" description="Helical" evidence="1">
    <location>
        <begin position="58"/>
        <end position="78"/>
    </location>
</feature>
<protein>
    <submittedName>
        <fullName evidence="2">DUF3159 domain-containing protein</fullName>
    </submittedName>
</protein>
<accession>A0ABR7LYS3</accession>
<dbReference type="RefSeq" id="WP_187246976.1">
    <property type="nucleotide sequence ID" value="NZ_BAAAOK010000004.1"/>
</dbReference>
<feature type="transmembrane region" description="Helical" evidence="1">
    <location>
        <begin position="151"/>
        <end position="171"/>
    </location>
</feature>
<name>A0ABR7LYS3_9ACTN</name>
<dbReference type="InterPro" id="IPR016566">
    <property type="entry name" value="UCP010219"/>
</dbReference>
<feature type="transmembrane region" description="Helical" evidence="1">
    <location>
        <begin position="183"/>
        <end position="206"/>
    </location>
</feature>
<gene>
    <name evidence="2" type="ORF">HKK74_31220</name>
</gene>